<feature type="domain" description="Xylanolytic transcriptional activator regulatory" evidence="5">
    <location>
        <begin position="168"/>
        <end position="241"/>
    </location>
</feature>
<keyword evidence="3" id="KW-0539">Nucleus</keyword>
<keyword evidence="4" id="KW-1133">Transmembrane helix</keyword>
<keyword evidence="4" id="KW-0812">Transmembrane</keyword>
<dbReference type="PANTHER" id="PTHR46910:SF17">
    <property type="entry name" value="SCFA-RELATED"/>
    <property type="match status" value="1"/>
</dbReference>
<name>A0A5N7AAZ9_9EURO</name>
<dbReference type="RefSeq" id="XP_031929976.1">
    <property type="nucleotide sequence ID" value="XM_032077760.1"/>
</dbReference>
<proteinExistence type="predicted"/>
<dbReference type="InterPro" id="IPR050987">
    <property type="entry name" value="AtrR-like"/>
</dbReference>
<reference evidence="6 7" key="1">
    <citation type="submission" date="2019-04" db="EMBL/GenBank/DDBJ databases">
        <title>Friends and foes A comparative genomics studyof 23 Aspergillus species from section Flavi.</title>
        <authorList>
            <consortium name="DOE Joint Genome Institute"/>
            <person name="Kjaerbolling I."/>
            <person name="Vesth T."/>
            <person name="Frisvad J.C."/>
            <person name="Nybo J.L."/>
            <person name="Theobald S."/>
            <person name="Kildgaard S."/>
            <person name="Isbrandt T."/>
            <person name="Kuo A."/>
            <person name="Sato A."/>
            <person name="Lyhne E.K."/>
            <person name="Kogle M.E."/>
            <person name="Wiebenga A."/>
            <person name="Kun R.S."/>
            <person name="Lubbers R.J."/>
            <person name="Makela M.R."/>
            <person name="Barry K."/>
            <person name="Chovatia M."/>
            <person name="Clum A."/>
            <person name="Daum C."/>
            <person name="Haridas S."/>
            <person name="He G."/>
            <person name="LaButti K."/>
            <person name="Lipzen A."/>
            <person name="Mondo S."/>
            <person name="Riley R."/>
            <person name="Salamov A."/>
            <person name="Simmons B.A."/>
            <person name="Magnuson J.K."/>
            <person name="Henrissat B."/>
            <person name="Mortensen U.H."/>
            <person name="Larsen T.O."/>
            <person name="Devries R.P."/>
            <person name="Grigoriev I.V."/>
            <person name="Machida M."/>
            <person name="Baker S.E."/>
            <person name="Andersen M.R."/>
        </authorList>
    </citation>
    <scope>NUCLEOTIDE SEQUENCE [LARGE SCALE GENOMIC DNA]</scope>
    <source>
        <strain evidence="6 7">CBS 763.97</strain>
    </source>
</reference>
<organism evidence="6 7">
    <name type="scientific">Aspergillus caelatus</name>
    <dbReference type="NCBI Taxonomy" id="61420"/>
    <lineage>
        <taxon>Eukaryota</taxon>
        <taxon>Fungi</taxon>
        <taxon>Dikarya</taxon>
        <taxon>Ascomycota</taxon>
        <taxon>Pezizomycotina</taxon>
        <taxon>Eurotiomycetes</taxon>
        <taxon>Eurotiomycetidae</taxon>
        <taxon>Eurotiales</taxon>
        <taxon>Aspergillaceae</taxon>
        <taxon>Aspergillus</taxon>
        <taxon>Aspergillus subgen. Circumdati</taxon>
    </lineage>
</organism>
<dbReference type="SMART" id="SM00906">
    <property type="entry name" value="Fungal_trans"/>
    <property type="match status" value="1"/>
</dbReference>
<dbReference type="GO" id="GO:0008270">
    <property type="term" value="F:zinc ion binding"/>
    <property type="evidence" value="ECO:0007669"/>
    <property type="project" value="InterPro"/>
</dbReference>
<evidence type="ECO:0000313" key="7">
    <source>
        <dbReference type="Proteomes" id="UP000326268"/>
    </source>
</evidence>
<evidence type="ECO:0000256" key="1">
    <source>
        <dbReference type="ARBA" id="ARBA00023015"/>
    </source>
</evidence>
<feature type="transmembrane region" description="Helical" evidence="4">
    <location>
        <begin position="391"/>
        <end position="411"/>
    </location>
</feature>
<dbReference type="AlphaFoldDB" id="A0A5N7AAZ9"/>
<dbReference type="GO" id="GO:0003677">
    <property type="term" value="F:DNA binding"/>
    <property type="evidence" value="ECO:0007669"/>
    <property type="project" value="InterPro"/>
</dbReference>
<dbReference type="GO" id="GO:0006351">
    <property type="term" value="P:DNA-templated transcription"/>
    <property type="evidence" value="ECO:0007669"/>
    <property type="project" value="InterPro"/>
</dbReference>
<dbReference type="EMBL" id="ML737606">
    <property type="protein sequence ID" value="KAE8366895.1"/>
    <property type="molecule type" value="Genomic_DNA"/>
</dbReference>
<keyword evidence="1" id="KW-0805">Transcription regulation</keyword>
<evidence type="ECO:0000313" key="6">
    <source>
        <dbReference type="EMBL" id="KAE8366895.1"/>
    </source>
</evidence>
<dbReference type="GO" id="GO:0003700">
    <property type="term" value="F:DNA-binding transcription factor activity"/>
    <property type="evidence" value="ECO:0007669"/>
    <property type="project" value="InterPro"/>
</dbReference>
<sequence length="528" mass="58985">MLPGQSLAVSVKYDTSALPGGANRSPISPSRHNIPWREAVGVSLPSKQSLDHSVDCFFSAVDWFMMVFHEETFRQRYEELMKSTYVPVPENDNNLWVILLVLGMGAHYSSLAIMQPREKVAVQQLSKDLIQRIDQQFLRIIDSADEEAVQVCVLLGSFYLFNGRPTAGLGILGSGIKIAQVLRLHREDAIMGISAARLESHRRSWWALEVFDKYAAIAFGRPCSIDDSDCNVGTVTHIRADMQEQPRQAAQLEYHQWKFRLYRIMGPFLGRRLQTNRIASIKSIHAQLVSWQNQLPQYLRLEEYKDKGILKGPSLLQMQALCLQLTYDNIQIILHRSLAFRAGSQLSSADRSPTDLPSSALSREQLFQSAVRTSDLYDYRRMLQGCRKTHATMHVGICLFTAGVVLCAFAISEPLSARSQTAKRGVMNILRFQRDHILDGHLLSAQSVKILEGLVAVVMRSEQGFIRGDKISPLTASSTPTEEGLQQTIGEVAGARTFSGPRIGQLGFSHMGNLAEESSDHVQGMSVL</sequence>
<dbReference type="Pfam" id="PF04082">
    <property type="entry name" value="Fungal_trans"/>
    <property type="match status" value="1"/>
</dbReference>
<dbReference type="OrthoDB" id="3266505at2759"/>
<evidence type="ECO:0000256" key="3">
    <source>
        <dbReference type="ARBA" id="ARBA00023242"/>
    </source>
</evidence>
<dbReference type="InterPro" id="IPR007219">
    <property type="entry name" value="XnlR_reg_dom"/>
</dbReference>
<keyword evidence="4" id="KW-0472">Membrane</keyword>
<gene>
    <name evidence="6" type="ORF">BDV27DRAFT_84684</name>
</gene>
<keyword evidence="7" id="KW-1185">Reference proteome</keyword>
<keyword evidence="2" id="KW-0804">Transcription</keyword>
<evidence type="ECO:0000256" key="4">
    <source>
        <dbReference type="SAM" id="Phobius"/>
    </source>
</evidence>
<evidence type="ECO:0000259" key="5">
    <source>
        <dbReference type="SMART" id="SM00906"/>
    </source>
</evidence>
<evidence type="ECO:0000256" key="2">
    <source>
        <dbReference type="ARBA" id="ARBA00023163"/>
    </source>
</evidence>
<protein>
    <submittedName>
        <fullName evidence="6">Fungal-specific transcription factor domain-containing protein</fullName>
    </submittedName>
</protein>
<dbReference type="Proteomes" id="UP000326268">
    <property type="component" value="Unassembled WGS sequence"/>
</dbReference>
<accession>A0A5N7AAZ9</accession>
<dbReference type="CDD" id="cd12148">
    <property type="entry name" value="fungal_TF_MHR"/>
    <property type="match status" value="1"/>
</dbReference>
<dbReference type="GeneID" id="43662206"/>
<dbReference type="PANTHER" id="PTHR46910">
    <property type="entry name" value="TRANSCRIPTION FACTOR PDR1"/>
    <property type="match status" value="1"/>
</dbReference>